<feature type="compositionally biased region" description="Basic and acidic residues" evidence="7">
    <location>
        <begin position="664"/>
        <end position="675"/>
    </location>
</feature>
<evidence type="ECO:0000256" key="1">
    <source>
        <dbReference type="ARBA" id="ARBA00022679"/>
    </source>
</evidence>
<proteinExistence type="predicted"/>
<dbReference type="InterPro" id="IPR036397">
    <property type="entry name" value="RNaseH_sf"/>
</dbReference>
<dbReference type="GO" id="GO:0003964">
    <property type="term" value="F:RNA-directed DNA polymerase activity"/>
    <property type="evidence" value="ECO:0007669"/>
    <property type="project" value="UniProtKB-KW"/>
</dbReference>
<dbReference type="EMBL" id="JAUUTY010000006">
    <property type="protein sequence ID" value="KAK1617962.1"/>
    <property type="molecule type" value="Genomic_DNA"/>
</dbReference>
<dbReference type="InterPro" id="IPR043502">
    <property type="entry name" value="DNA/RNA_pol_sf"/>
</dbReference>
<feature type="region of interest" description="Disordered" evidence="7">
    <location>
        <begin position="641"/>
        <end position="720"/>
    </location>
</feature>
<organism evidence="9 10">
    <name type="scientific">Lolium multiflorum</name>
    <name type="common">Italian ryegrass</name>
    <name type="synonym">Lolium perenne subsp. multiflorum</name>
    <dbReference type="NCBI Taxonomy" id="4521"/>
    <lineage>
        <taxon>Eukaryota</taxon>
        <taxon>Viridiplantae</taxon>
        <taxon>Streptophyta</taxon>
        <taxon>Embryophyta</taxon>
        <taxon>Tracheophyta</taxon>
        <taxon>Spermatophyta</taxon>
        <taxon>Magnoliopsida</taxon>
        <taxon>Liliopsida</taxon>
        <taxon>Poales</taxon>
        <taxon>Poaceae</taxon>
        <taxon>BOP clade</taxon>
        <taxon>Pooideae</taxon>
        <taxon>Poodae</taxon>
        <taxon>Poeae</taxon>
        <taxon>Poeae Chloroplast Group 2 (Poeae type)</taxon>
        <taxon>Loliodinae</taxon>
        <taxon>Loliinae</taxon>
        <taxon>Lolium</taxon>
    </lineage>
</organism>
<dbReference type="Gene3D" id="2.40.70.10">
    <property type="entry name" value="Acid Proteases"/>
    <property type="match status" value="1"/>
</dbReference>
<dbReference type="Proteomes" id="UP001231189">
    <property type="component" value="Unassembled WGS sequence"/>
</dbReference>
<gene>
    <name evidence="9" type="ORF">QYE76_023479</name>
</gene>
<feature type="compositionally biased region" description="Polar residues" evidence="7">
    <location>
        <begin position="645"/>
        <end position="662"/>
    </location>
</feature>
<dbReference type="SUPFAM" id="SSF53098">
    <property type="entry name" value="Ribonuclease H-like"/>
    <property type="match status" value="1"/>
</dbReference>
<dbReference type="InterPro" id="IPR021109">
    <property type="entry name" value="Peptidase_aspartic_dom_sf"/>
</dbReference>
<feature type="compositionally biased region" description="Basic residues" evidence="7">
    <location>
        <begin position="217"/>
        <end position="231"/>
    </location>
</feature>
<feature type="region of interest" description="Disordered" evidence="7">
    <location>
        <begin position="1120"/>
        <end position="1159"/>
    </location>
</feature>
<feature type="region of interest" description="Disordered" evidence="7">
    <location>
        <begin position="746"/>
        <end position="765"/>
    </location>
</feature>
<keyword evidence="6" id="KW-0695">RNA-directed DNA polymerase</keyword>
<keyword evidence="4" id="KW-0255">Endonuclease</keyword>
<keyword evidence="2" id="KW-0548">Nucleotidyltransferase</keyword>
<evidence type="ECO:0000256" key="7">
    <source>
        <dbReference type="SAM" id="MobiDB-lite"/>
    </source>
</evidence>
<dbReference type="PANTHER" id="PTHR48475:SF1">
    <property type="entry name" value="RNASE H TYPE-1 DOMAIN-CONTAINING PROTEIN"/>
    <property type="match status" value="1"/>
</dbReference>
<dbReference type="CDD" id="cd00303">
    <property type="entry name" value="retropepsin_like"/>
    <property type="match status" value="1"/>
</dbReference>
<feature type="compositionally biased region" description="Basic and acidic residues" evidence="7">
    <location>
        <begin position="1005"/>
        <end position="1015"/>
    </location>
</feature>
<feature type="compositionally biased region" description="Basic and acidic residues" evidence="7">
    <location>
        <begin position="692"/>
        <end position="702"/>
    </location>
</feature>
<dbReference type="InterPro" id="IPR002156">
    <property type="entry name" value="RNaseH_domain"/>
</dbReference>
<dbReference type="SUPFAM" id="SSF56672">
    <property type="entry name" value="DNA/RNA polymerases"/>
    <property type="match status" value="1"/>
</dbReference>
<evidence type="ECO:0000313" key="10">
    <source>
        <dbReference type="Proteomes" id="UP001231189"/>
    </source>
</evidence>
<evidence type="ECO:0000256" key="4">
    <source>
        <dbReference type="ARBA" id="ARBA00022759"/>
    </source>
</evidence>
<dbReference type="Pfam" id="PF17917">
    <property type="entry name" value="RT_RNaseH"/>
    <property type="match status" value="1"/>
</dbReference>
<evidence type="ECO:0000256" key="3">
    <source>
        <dbReference type="ARBA" id="ARBA00022722"/>
    </source>
</evidence>
<sequence>MASPSINFNQFLEKEKLKSNGSNFTDWFRHVRIFLNGGNLQYVLEAPLGPPPPPAVSEDVKNVYETRVTRYSEVQCAILCSLEAELQKRFEHHDPCEMIRELKVIFETHAAVESYEASKQFFGCMMEEGSSVSEHVFAMSGHAKKLSDLGIVIPNQLGIHRVLQSLPPSYKNFVMNYNMQNMNKELPELFSMLKSAEIEIKKEHQVLMVNKTTSFKKQGKPKKGNFKKGGKKAVAPPEKPKVGPKPDTEWYYCNGKGHWKRNCPKYLADLKSGLVKKKTMWRGKRSRRLREERRGGVSGEGSGGLYIVGEVCGTAWREERSRRVRQRDKVVYACLVASSCALSASVVVARVFQALACSLGQGLRKIRGLAPTVGHEVALAGVHIRAGILDINGERTVSALVQRIYNMDFINDNAGCFANGGKFPQNGRTIEFGSIRVYFGTVPVRQRLSPVLVAPDPPRWLCAGRAAGSVEVMMAGAVNTGKGAVEEGDERAASTRPAKPPLERDAGIAGASSAPPATPLQAAMHTLATPIAQNIDPAKAQEELEATRKALLTGGADIIRAQRELNLTLREYNAAHGFASVSAHAARIPENRLKARNLDQDLRKEVLTGKSASVSQERVKELLKTIEQQNAEQLAKLNEAVASKSARSTKNAGSKSQGQASSPHPDKRREREKNARQMTVYDPVLAGKQKAGQHDAGRKSQGADRGYAKGGYAGNNHAGRYETGQNYRAARVAYVDEEMPPPGYRQARAAEPEGYDESDSEVERTRVHRNPLGERLGERCLPDRDARHRLDRVHLSAIVECEGPPGPRCFGPRIMREEPPVRNFQLPRDTRTYDGTTKPEDWLADYVTAVYVAGGGVNRRWAVRIIPSYLVGPARIWLNNLPAGSINGWLDFEEAFVNNFSSTYKRPNRPQQLALCQQRAGEPDRDYLTRWNSMRNTCEGVIEAQAIAWFSQGCRRGSPLWQRLQRSMPTTLAEMIRVADSYALGDPMQPAVQAEPEQSNPHQQQYRDNRNNKRREDFPDRRYASQQVAAVQENYDASGSQRQKTGSQPWAGPKKQWVEKKPWGQKKNWQEPVKYTMEAAMDQPCRWHTPNPDHPSNHLTKDCSWTKYLMQKGAVKDAQGQGCATMLPPPQDMLRQQQLPPPPPLTGANALPVQPQPNRQQYQQVNRVEENRDQPPPPAPLGRNVYEDPHLCMVVFVTEPTDRQSVHRRSMEVNAVMPAVPKYMLWSDQEITWSFKDHPKIMPNPGGYALVVDPIMKGPETRVKFSKVLIDNGSSINIMYKHTMRTLGITENMLQPTHTTFHGIVPGLSCAPIGKVRVDVSFGGRDNCRVENIEFEVVDLDSPYHALLGRPALAAFMASTHTAYLKMKMPAPRGPLTVVGNYKVSMETASAGSNLAESLVIAEEKKRMQTAVALAQSSKLSLAAMSGNLASPAFKPTNETKDIVLDPAYPERTVRIGVPRELAEHSLNVRKDAKPVRQPLRRFAEDRRKIIGEEVTKLLVAGFIVEVTHTEWLANPVMVEKKKDENLEAQAPKVWRMCIDYTNLNKACPRDPFPLPRIDQVIDSTAGCELEEEGKTVQRPVYYLSEVLSSSKQNYPHFQKMTYGVFMAATKLKHYFEEHPMKVVSEAPISDIMGNKDASGRIAKWAIQLSPYVPVYERRDAIKSQALADFLVDWAEIQYKPPEHKIEYWKMHFDGSKLKEGLGAGVVLTSPKGDHLRYVLQVHFRASNNVAEYEALIHGLKVAKEIGALRIICYGDSDLVVQQCSGDWDAKDANMASYRFHVQKIAGFFEGCEFHHVPRAENEAADALSKLGSSRQEIPPGIALAHLRVPSIKPSPESESIFVPESHVVPMGLLRQTRGLYR</sequence>
<evidence type="ECO:0000256" key="5">
    <source>
        <dbReference type="ARBA" id="ARBA00022801"/>
    </source>
</evidence>
<dbReference type="InterPro" id="IPR005162">
    <property type="entry name" value="Retrotrans_gag_dom"/>
</dbReference>
<dbReference type="CDD" id="cd09279">
    <property type="entry name" value="RNase_HI_like"/>
    <property type="match status" value="1"/>
</dbReference>
<evidence type="ECO:0000259" key="8">
    <source>
        <dbReference type="PROSITE" id="PS50879"/>
    </source>
</evidence>
<feature type="region of interest" description="Disordered" evidence="7">
    <location>
        <begin position="482"/>
        <end position="517"/>
    </location>
</feature>
<reference evidence="9" key="1">
    <citation type="submission" date="2023-07" db="EMBL/GenBank/DDBJ databases">
        <title>A chromosome-level genome assembly of Lolium multiflorum.</title>
        <authorList>
            <person name="Chen Y."/>
            <person name="Copetti D."/>
            <person name="Kolliker R."/>
            <person name="Studer B."/>
        </authorList>
    </citation>
    <scope>NUCLEOTIDE SEQUENCE</scope>
    <source>
        <strain evidence="9">02402/16</strain>
        <tissue evidence="9">Leaf</tissue>
    </source>
</reference>
<name>A0AAD8RBH1_LOLMU</name>
<dbReference type="Pfam" id="PF13456">
    <property type="entry name" value="RVT_3"/>
    <property type="match status" value="1"/>
</dbReference>
<dbReference type="PANTHER" id="PTHR48475">
    <property type="entry name" value="RIBONUCLEASE H"/>
    <property type="match status" value="1"/>
</dbReference>
<dbReference type="GO" id="GO:0004523">
    <property type="term" value="F:RNA-DNA hybrid ribonuclease activity"/>
    <property type="evidence" value="ECO:0007669"/>
    <property type="project" value="InterPro"/>
</dbReference>
<dbReference type="GO" id="GO:0003676">
    <property type="term" value="F:nucleic acid binding"/>
    <property type="evidence" value="ECO:0007669"/>
    <property type="project" value="InterPro"/>
</dbReference>
<feature type="compositionally biased region" description="Polar residues" evidence="7">
    <location>
        <begin position="1032"/>
        <end position="1048"/>
    </location>
</feature>
<dbReference type="SUPFAM" id="SSF57756">
    <property type="entry name" value="Retrovirus zinc finger-like domains"/>
    <property type="match status" value="1"/>
</dbReference>
<dbReference type="InterPro" id="IPR012337">
    <property type="entry name" value="RNaseH-like_sf"/>
</dbReference>
<keyword evidence="5" id="KW-0378">Hydrolase</keyword>
<feature type="domain" description="RNase H type-1" evidence="8">
    <location>
        <begin position="1685"/>
        <end position="1814"/>
    </location>
</feature>
<protein>
    <recommendedName>
        <fullName evidence="8">RNase H type-1 domain-containing protein</fullName>
    </recommendedName>
</protein>
<feature type="region of interest" description="Disordered" evidence="7">
    <location>
        <begin position="1032"/>
        <end position="1066"/>
    </location>
</feature>
<feature type="region of interest" description="Disordered" evidence="7">
    <location>
        <begin position="991"/>
        <end position="1015"/>
    </location>
</feature>
<dbReference type="Gene3D" id="3.10.10.10">
    <property type="entry name" value="HIV Type 1 Reverse Transcriptase, subunit A, domain 1"/>
    <property type="match status" value="1"/>
</dbReference>
<dbReference type="InterPro" id="IPR041373">
    <property type="entry name" value="RT_RNaseH"/>
</dbReference>
<evidence type="ECO:0000256" key="6">
    <source>
        <dbReference type="ARBA" id="ARBA00022918"/>
    </source>
</evidence>
<keyword evidence="1" id="KW-0808">Transferase</keyword>
<comment type="caution">
    <text evidence="9">The sequence shown here is derived from an EMBL/GenBank/DDBJ whole genome shotgun (WGS) entry which is preliminary data.</text>
</comment>
<keyword evidence="10" id="KW-1185">Reference proteome</keyword>
<dbReference type="Pfam" id="PF14223">
    <property type="entry name" value="Retrotran_gag_2"/>
    <property type="match status" value="1"/>
</dbReference>
<evidence type="ECO:0000313" key="9">
    <source>
        <dbReference type="EMBL" id="KAK1617962.1"/>
    </source>
</evidence>
<keyword evidence="3" id="KW-0540">Nuclease</keyword>
<dbReference type="PROSITE" id="PS50879">
    <property type="entry name" value="RNASE_H_1"/>
    <property type="match status" value="1"/>
</dbReference>
<feature type="region of interest" description="Disordered" evidence="7">
    <location>
        <begin position="214"/>
        <end position="242"/>
    </location>
</feature>
<dbReference type="GO" id="GO:0008270">
    <property type="term" value="F:zinc ion binding"/>
    <property type="evidence" value="ECO:0007669"/>
    <property type="project" value="InterPro"/>
</dbReference>
<accession>A0AAD8RBH1</accession>
<dbReference type="Gene3D" id="3.30.420.10">
    <property type="entry name" value="Ribonuclease H-like superfamily/Ribonuclease H"/>
    <property type="match status" value="1"/>
</dbReference>
<dbReference type="InterPro" id="IPR036875">
    <property type="entry name" value="Znf_CCHC_sf"/>
</dbReference>
<dbReference type="Pfam" id="PF03732">
    <property type="entry name" value="Retrotrans_gag"/>
    <property type="match status" value="1"/>
</dbReference>
<evidence type="ECO:0000256" key="2">
    <source>
        <dbReference type="ARBA" id="ARBA00022695"/>
    </source>
</evidence>